<reference evidence="1 2" key="1">
    <citation type="journal article" date="2019" name="ISME J.">
        <title>Deianiraea, an extracellular bacterium associated with the ciliate Paramecium, suggests an alternative scenario for the evolution of Rickettsiales.</title>
        <authorList>
            <person name="Castelli M."/>
            <person name="Sabaneyeva E."/>
            <person name="Lanzoni O."/>
            <person name="Lebedeva N."/>
            <person name="Floriano A.M."/>
            <person name="Gaiarsa S."/>
            <person name="Benken K."/>
            <person name="Modeo L."/>
            <person name="Bandi C."/>
            <person name="Potekhin A."/>
            <person name="Sassera D."/>
            <person name="Petroni G."/>
        </authorList>
    </citation>
    <scope>NUCLEOTIDE SEQUENCE [LARGE SCALE GENOMIC DNA]</scope>
    <source>
        <strain evidence="1">CyL4-1</strain>
    </source>
</reference>
<keyword evidence="2" id="KW-1185">Reference proteome</keyword>
<dbReference type="AlphaFoldDB" id="A0A5B8XHI4"/>
<protein>
    <submittedName>
        <fullName evidence="1">Uncharacterized protein</fullName>
    </submittedName>
</protein>
<accession>A0A5B8XHI4</accession>
<evidence type="ECO:0000313" key="2">
    <source>
        <dbReference type="Proteomes" id="UP000321934"/>
    </source>
</evidence>
<name>A0A5B8XHI4_9RICK</name>
<proteinExistence type="predicted"/>
<evidence type="ECO:0000313" key="1">
    <source>
        <dbReference type="EMBL" id="QED23267.1"/>
    </source>
</evidence>
<dbReference type="EMBL" id="CP029077">
    <property type="protein sequence ID" value="QED23267.1"/>
    <property type="molecule type" value="Genomic_DNA"/>
</dbReference>
<dbReference type="Proteomes" id="UP000321934">
    <property type="component" value="Chromosome"/>
</dbReference>
<organism evidence="1 2">
    <name type="scientific">Candidatus Deianiraea vastatrix</name>
    <dbReference type="NCBI Taxonomy" id="2163644"/>
    <lineage>
        <taxon>Bacteria</taxon>
        <taxon>Pseudomonadati</taxon>
        <taxon>Pseudomonadota</taxon>
        <taxon>Alphaproteobacteria</taxon>
        <taxon>Rickettsiales</taxon>
        <taxon>Candidatus Deianiraeaceae</taxon>
        <taxon>Candidatus Deianiraea</taxon>
    </lineage>
</organism>
<gene>
    <name evidence="1" type="ORF">Deia_00467</name>
</gene>
<sequence>MSRINALYKKYFFIKKTGILYFSLLDIILRNGKFYNNGSID</sequence>